<evidence type="ECO:0000313" key="7">
    <source>
        <dbReference type="Proteomes" id="UP000236447"/>
    </source>
</evidence>
<feature type="domain" description="HTH lysR-type" evidence="5">
    <location>
        <begin position="4"/>
        <end position="62"/>
    </location>
</feature>
<evidence type="ECO:0000256" key="4">
    <source>
        <dbReference type="ARBA" id="ARBA00023163"/>
    </source>
</evidence>
<dbReference type="SUPFAM" id="SSF46785">
    <property type="entry name" value="Winged helix' DNA-binding domain"/>
    <property type="match status" value="1"/>
</dbReference>
<evidence type="ECO:0000256" key="1">
    <source>
        <dbReference type="ARBA" id="ARBA00009437"/>
    </source>
</evidence>
<dbReference type="PROSITE" id="PS50931">
    <property type="entry name" value="HTH_LYSR"/>
    <property type="match status" value="1"/>
</dbReference>
<dbReference type="InterPro" id="IPR036390">
    <property type="entry name" value="WH_DNA-bd_sf"/>
</dbReference>
<dbReference type="PANTHER" id="PTHR30346:SF0">
    <property type="entry name" value="HCA OPERON TRANSCRIPTIONAL ACTIVATOR HCAR"/>
    <property type="match status" value="1"/>
</dbReference>
<organism evidence="6 7">
    <name type="scientific">Phaeobacter inhibens</name>
    <dbReference type="NCBI Taxonomy" id="221822"/>
    <lineage>
        <taxon>Bacteria</taxon>
        <taxon>Pseudomonadati</taxon>
        <taxon>Pseudomonadota</taxon>
        <taxon>Alphaproteobacteria</taxon>
        <taxon>Rhodobacterales</taxon>
        <taxon>Roseobacteraceae</taxon>
        <taxon>Phaeobacter</taxon>
    </lineage>
</organism>
<dbReference type="Gene3D" id="1.10.10.10">
    <property type="entry name" value="Winged helix-like DNA-binding domain superfamily/Winged helix DNA-binding domain"/>
    <property type="match status" value="1"/>
</dbReference>
<dbReference type="AlphaFoldDB" id="A0A2I7K5I2"/>
<dbReference type="Gene3D" id="3.40.190.10">
    <property type="entry name" value="Periplasmic binding protein-like II"/>
    <property type="match status" value="2"/>
</dbReference>
<dbReference type="SUPFAM" id="SSF53850">
    <property type="entry name" value="Periplasmic binding protein-like II"/>
    <property type="match status" value="1"/>
</dbReference>
<dbReference type="GO" id="GO:0003700">
    <property type="term" value="F:DNA-binding transcription factor activity"/>
    <property type="evidence" value="ECO:0007669"/>
    <property type="project" value="InterPro"/>
</dbReference>
<protein>
    <submittedName>
        <fullName evidence="6">Transcriptional regulator, LysR family</fullName>
    </submittedName>
</protein>
<dbReference type="InterPro" id="IPR005119">
    <property type="entry name" value="LysR_subst-bd"/>
</dbReference>
<evidence type="ECO:0000259" key="5">
    <source>
        <dbReference type="PROSITE" id="PS50931"/>
    </source>
</evidence>
<reference evidence="6 7" key="2">
    <citation type="journal article" date="2017" name="Genome Biol. Evol.">
        <title>Trajectories and Drivers of Genome Evolution in Surface-Associated Marine Phaeobacter.</title>
        <authorList>
            <person name="Freese H.M."/>
            <person name="Sikorski J."/>
            <person name="Bunk B."/>
            <person name="Scheuner C."/>
            <person name="Meier-Kolthoff J.P."/>
            <person name="Sproer C."/>
            <person name="Gram L."/>
            <person name="Overmann J."/>
        </authorList>
    </citation>
    <scope>NUCLEOTIDE SEQUENCE [LARGE SCALE GENOMIC DNA]</scope>
    <source>
        <strain evidence="6 7">P88</strain>
    </source>
</reference>
<dbReference type="PRINTS" id="PR00039">
    <property type="entry name" value="HTHLYSR"/>
</dbReference>
<dbReference type="EMBL" id="CP010725">
    <property type="protein sequence ID" value="AUQ97864.1"/>
    <property type="molecule type" value="Genomic_DNA"/>
</dbReference>
<evidence type="ECO:0000313" key="6">
    <source>
        <dbReference type="EMBL" id="AUQ97864.1"/>
    </source>
</evidence>
<dbReference type="GO" id="GO:0032993">
    <property type="term" value="C:protein-DNA complex"/>
    <property type="evidence" value="ECO:0007669"/>
    <property type="project" value="TreeGrafter"/>
</dbReference>
<keyword evidence="3" id="KW-0238">DNA-binding</keyword>
<dbReference type="InterPro" id="IPR036388">
    <property type="entry name" value="WH-like_DNA-bd_sf"/>
</dbReference>
<dbReference type="GO" id="GO:0003677">
    <property type="term" value="F:DNA binding"/>
    <property type="evidence" value="ECO:0007669"/>
    <property type="project" value="UniProtKB-KW"/>
</dbReference>
<evidence type="ECO:0000256" key="3">
    <source>
        <dbReference type="ARBA" id="ARBA00023125"/>
    </source>
</evidence>
<dbReference type="RefSeq" id="WP_102882991.1">
    <property type="nucleotide sequence ID" value="NZ_CP010725.1"/>
</dbReference>
<reference evidence="6 7" key="1">
    <citation type="journal article" date="2017" name="Front. Microbiol.">
        <title>Phaeobacter piscinae sp. nov., a species of the Roseobacter group and potential aquaculture probiont.</title>
        <authorList>
            <person name="Sonnenschein E.C."/>
            <person name="Phippen C.B.W."/>
            <person name="Nielsen K.F."/>
            <person name="Mateiu R.V."/>
            <person name="Melchiorsen J."/>
            <person name="Gram L."/>
            <person name="Overmann J."/>
            <person name="Freese H.M."/>
        </authorList>
    </citation>
    <scope>NUCLEOTIDE SEQUENCE [LARGE SCALE GENOMIC DNA]</scope>
    <source>
        <strain evidence="6 7">P88</strain>
    </source>
</reference>
<proteinExistence type="inferred from homology"/>
<dbReference type="PANTHER" id="PTHR30346">
    <property type="entry name" value="TRANSCRIPTIONAL DUAL REGULATOR HCAR-RELATED"/>
    <property type="match status" value="1"/>
</dbReference>
<gene>
    <name evidence="6" type="ORF">PhaeoP88_00462</name>
</gene>
<keyword evidence="2" id="KW-0805">Transcription regulation</keyword>
<evidence type="ECO:0000256" key="2">
    <source>
        <dbReference type="ARBA" id="ARBA00023015"/>
    </source>
</evidence>
<dbReference type="InterPro" id="IPR000847">
    <property type="entry name" value="LysR_HTH_N"/>
</dbReference>
<comment type="similarity">
    <text evidence="1">Belongs to the LysR transcriptional regulatory family.</text>
</comment>
<dbReference type="Pfam" id="PF03466">
    <property type="entry name" value="LysR_substrate"/>
    <property type="match status" value="1"/>
</dbReference>
<dbReference type="Pfam" id="PF00126">
    <property type="entry name" value="HTH_1"/>
    <property type="match status" value="1"/>
</dbReference>
<name>A0A2I7K5I2_9RHOB</name>
<accession>A0A2I7K5I2</accession>
<keyword evidence="4" id="KW-0804">Transcription</keyword>
<dbReference type="Proteomes" id="UP000236447">
    <property type="component" value="Chromosome"/>
</dbReference>
<sequence>MLYLTLRHYEYVCAIAQYGSLSAAAAAVHVSQPALSTALARIEAQLGETLFLRRRGAAVVLTPQGRSFAARAQAILEQAAQLERQGSEDTTGQQLTVGWFTDLAPFLLAPSLQRLRAALPGVAIHYKVDHFEPLIAAMIAGNVDLAISYDLGVDASFMRQELSRRSPVALLPRRHPMAGLDHLALADLAEQPLILSEEGHSVRHMLGLFKSIGTLPRIAHRAASVELLCSLAAHGEGIGITYSRPPGTYSYDGPGLISVPIRDTSAEEPLVLISHTRPARGSVIQRAQDILVDVVTANSPDQ</sequence>